<dbReference type="SMART" id="SM00060">
    <property type="entry name" value="FN3"/>
    <property type="match status" value="1"/>
</dbReference>
<keyword evidence="6" id="KW-0812">Transmembrane</keyword>
<evidence type="ECO:0000256" key="1">
    <source>
        <dbReference type="ARBA" id="ARBA00022729"/>
    </source>
</evidence>
<dbReference type="PANTHER" id="PTHR23036">
    <property type="entry name" value="CYTOKINE RECEPTOR"/>
    <property type="match status" value="1"/>
</dbReference>
<dbReference type="AlphaFoldDB" id="A8DWR5"/>
<dbReference type="Pfam" id="PF00041">
    <property type="entry name" value="fn3"/>
    <property type="match status" value="1"/>
</dbReference>
<evidence type="ECO:0000313" key="8">
    <source>
        <dbReference type="EMBL" id="EDO25345.1"/>
    </source>
</evidence>
<dbReference type="EMBL" id="DS480071">
    <property type="protein sequence ID" value="EDO25345.1"/>
    <property type="molecule type" value="Genomic_DNA"/>
</dbReference>
<name>A8DWR5_NEMVE</name>
<feature type="domain" description="Fibronectin type-III" evidence="7">
    <location>
        <begin position="4"/>
        <end position="107"/>
    </location>
</feature>
<evidence type="ECO:0000256" key="5">
    <source>
        <dbReference type="ARBA" id="ARBA00023180"/>
    </source>
</evidence>
<dbReference type="SUPFAM" id="SSF49265">
    <property type="entry name" value="Fibronectin type III"/>
    <property type="match status" value="2"/>
</dbReference>
<evidence type="ECO:0000256" key="2">
    <source>
        <dbReference type="ARBA" id="ARBA00022737"/>
    </source>
</evidence>
<evidence type="ECO:0000259" key="7">
    <source>
        <dbReference type="PROSITE" id="PS50853"/>
    </source>
</evidence>
<dbReference type="InParanoid" id="A8DWR5"/>
<dbReference type="CDD" id="cd00063">
    <property type="entry name" value="FN3"/>
    <property type="match status" value="1"/>
</dbReference>
<dbReference type="InterPro" id="IPR013783">
    <property type="entry name" value="Ig-like_fold"/>
</dbReference>
<dbReference type="InterPro" id="IPR036116">
    <property type="entry name" value="FN3_sf"/>
</dbReference>
<protein>
    <recommendedName>
        <fullName evidence="7">Fibronectin type-III domain-containing protein</fullName>
    </recommendedName>
</protein>
<feature type="non-terminal residue" evidence="8">
    <location>
        <position position="188"/>
    </location>
</feature>
<keyword evidence="6" id="KW-1133">Transmembrane helix</keyword>
<reference evidence="8 9" key="1">
    <citation type="journal article" date="2007" name="Science">
        <title>Sea anemone genome reveals ancestral eumetazoan gene repertoire and genomic organization.</title>
        <authorList>
            <person name="Putnam N.H."/>
            <person name="Srivastava M."/>
            <person name="Hellsten U."/>
            <person name="Dirks B."/>
            <person name="Chapman J."/>
            <person name="Salamov A."/>
            <person name="Terry A."/>
            <person name="Shapiro H."/>
            <person name="Lindquist E."/>
            <person name="Kapitonov V.V."/>
            <person name="Jurka J."/>
            <person name="Genikhovich G."/>
            <person name="Grigoriev I.V."/>
            <person name="Lucas S.M."/>
            <person name="Steele R.E."/>
            <person name="Finnerty J.R."/>
            <person name="Technau U."/>
            <person name="Martindale M.Q."/>
            <person name="Rokhsar D.S."/>
        </authorList>
    </citation>
    <scope>NUCLEOTIDE SEQUENCE [LARGE SCALE GENOMIC DNA]</scope>
    <source>
        <strain evidence="9">CH2 X CH6</strain>
    </source>
</reference>
<dbReference type="InterPro" id="IPR050379">
    <property type="entry name" value="Type-I_Cytokine_Rcpt"/>
</dbReference>
<dbReference type="PANTHER" id="PTHR23036:SF151">
    <property type="entry name" value="FIBRONECTIN TYPE-III DOMAIN-CONTAINING PROTEIN"/>
    <property type="match status" value="1"/>
</dbReference>
<dbReference type="FunFam" id="2.60.40.10:FF:000028">
    <property type="entry name" value="Neuronal cell adhesion molecule"/>
    <property type="match status" value="1"/>
</dbReference>
<dbReference type="HOGENOM" id="CLU_1444413_0_0_1"/>
<dbReference type="PhylomeDB" id="A8DWR5"/>
<keyword evidence="6" id="KW-0472">Membrane</keyword>
<dbReference type="Gene3D" id="2.60.40.10">
    <property type="entry name" value="Immunoglobulins"/>
    <property type="match status" value="1"/>
</dbReference>
<organism evidence="8 9">
    <name type="scientific">Nematostella vectensis</name>
    <name type="common">Starlet sea anemone</name>
    <dbReference type="NCBI Taxonomy" id="45351"/>
    <lineage>
        <taxon>Eukaryota</taxon>
        <taxon>Metazoa</taxon>
        <taxon>Cnidaria</taxon>
        <taxon>Anthozoa</taxon>
        <taxon>Hexacorallia</taxon>
        <taxon>Actiniaria</taxon>
        <taxon>Edwardsiidae</taxon>
        <taxon>Nematostella</taxon>
    </lineage>
</organism>
<sequence>PSWPPEEVIPSNKTSPTALRVSWQPISDEYYVHGILLGYKVYYWAVRNPNEVFLKKKEKIIVNAMTLSVVISGLHAYTVYAIQVLAFTSKGDGPLSQLIYGGKLSYTVYAIQVLAFTSKGDGPLSQLIYGGKLSYTVYAIQVLAFTSKGDGPLTQLIYGGKLSYTVYAIQVLAFTSKGDGPLSQLIYG</sequence>
<feature type="transmembrane region" description="Helical" evidence="6">
    <location>
        <begin position="60"/>
        <end position="80"/>
    </location>
</feature>
<dbReference type="PROSITE" id="PS50853">
    <property type="entry name" value="FN3"/>
    <property type="match status" value="1"/>
</dbReference>
<feature type="non-terminal residue" evidence="8">
    <location>
        <position position="1"/>
    </location>
</feature>
<dbReference type="Proteomes" id="UP000001593">
    <property type="component" value="Unassembled WGS sequence"/>
</dbReference>
<keyword evidence="2" id="KW-0677">Repeat</keyword>
<dbReference type="InterPro" id="IPR003961">
    <property type="entry name" value="FN3_dom"/>
</dbReference>
<keyword evidence="4" id="KW-0675">Receptor</keyword>
<gene>
    <name evidence="8" type="ORF">NEMVEDRAFT_v1g226074</name>
</gene>
<evidence type="ECO:0000256" key="3">
    <source>
        <dbReference type="ARBA" id="ARBA00023157"/>
    </source>
</evidence>
<proteinExistence type="predicted"/>
<keyword evidence="9" id="KW-1185">Reference proteome</keyword>
<keyword evidence="3" id="KW-1015">Disulfide bond</keyword>
<evidence type="ECO:0000256" key="6">
    <source>
        <dbReference type="SAM" id="Phobius"/>
    </source>
</evidence>
<keyword evidence="5" id="KW-0325">Glycoprotein</keyword>
<dbReference type="eggNOG" id="KOG3510">
    <property type="taxonomic scope" value="Eukaryota"/>
</dbReference>
<keyword evidence="1" id="KW-0732">Signal</keyword>
<accession>A8DWR5</accession>
<evidence type="ECO:0000256" key="4">
    <source>
        <dbReference type="ARBA" id="ARBA00023170"/>
    </source>
</evidence>
<evidence type="ECO:0000313" key="9">
    <source>
        <dbReference type="Proteomes" id="UP000001593"/>
    </source>
</evidence>